<feature type="active site" evidence="11">
    <location>
        <position position="450"/>
    </location>
</feature>
<evidence type="ECO:0000256" key="9">
    <source>
        <dbReference type="ARBA" id="ARBA00047669"/>
    </source>
</evidence>
<dbReference type="EMBL" id="MU004244">
    <property type="protein sequence ID" value="KAF2663742.1"/>
    <property type="molecule type" value="Genomic_DNA"/>
</dbReference>
<feature type="region of interest" description="Disordered" evidence="15">
    <location>
        <begin position="21"/>
        <end position="47"/>
    </location>
</feature>
<keyword evidence="4 16" id="KW-0732">Signal</keyword>
<dbReference type="EC" id="3.2.1.-" evidence="14"/>
<evidence type="ECO:0000313" key="18">
    <source>
        <dbReference type="Proteomes" id="UP000799302"/>
    </source>
</evidence>
<sequence length="567" mass="63433">MYLIHSLFLILPLFDGARAAPKPLAQSPSPPTKPRNPNTPKAYVANGSRAEEIRTEFRWAWNRYKDAPGNKPLADAKQSVKWHDEVVASDGSIYDSRNGWGATPIDALSTAIIMGEKEIVKQILSFIPTIKFGKQMYERNTVSLFETTIRYLGGLLSAYDLIGPGGPKAELAQGMDTTILLTQAKNLADFLEYAFTYVTKPGMAPTGIPNNELRFPGNKTGDFGFQDGPDGIPLAQVGTLILEWTRLADLTGIKKYAALVDKAQSYLLRPSEEIHPGLIPSMLNITTGKLYGGEASWGANADSFYEYLIKMYVYDPKRYGLYKDRWILAADSSISHMSYTSKDANVTFLGHLVKDAKPEMQYNSQHLACFAGGNFILGGTILDRQDYIDFGLRLTDGCHKTYSSTATGIGPELFSFDPKPKLQSAVQKDMFSKAGFYVVDGYGYYNLRPEVVESIYYAYRATGDKTYQDWSWNAFQAIKKKCKVVEGYGYALLNDVTNDKSEIRKGGYQESFFFAETLKYLYMIHAEEADWQVSGPGPNKNQKFVFNTEAHPMKVYSERKNGSHQVF</sequence>
<evidence type="ECO:0000256" key="13">
    <source>
        <dbReference type="PIRSR" id="PIRSR601382-3"/>
    </source>
</evidence>
<dbReference type="PRINTS" id="PR00747">
    <property type="entry name" value="GLYHDRLASE47"/>
</dbReference>
<keyword evidence="7" id="KW-0325">Glycoprotein</keyword>
<evidence type="ECO:0000256" key="15">
    <source>
        <dbReference type="SAM" id="MobiDB-lite"/>
    </source>
</evidence>
<dbReference type="UniPathway" id="UPA00378"/>
<feature type="chain" id="PRO_5025582054" description="alpha-1,2-Mannosidase" evidence="16">
    <location>
        <begin position="20"/>
        <end position="567"/>
    </location>
</feature>
<dbReference type="PANTHER" id="PTHR11742">
    <property type="entry name" value="MANNOSYL-OLIGOSACCHARIDE ALPHA-1,2-MANNOSIDASE-RELATED"/>
    <property type="match status" value="1"/>
</dbReference>
<evidence type="ECO:0000256" key="3">
    <source>
        <dbReference type="ARBA" id="ARBA00007658"/>
    </source>
</evidence>
<keyword evidence="5 14" id="KW-0378">Hydrolase</keyword>
<keyword evidence="8 14" id="KW-0326">Glycosidase</keyword>
<gene>
    <name evidence="17" type="ORF">BT63DRAFT_465411</name>
</gene>
<evidence type="ECO:0000256" key="5">
    <source>
        <dbReference type="ARBA" id="ARBA00022801"/>
    </source>
</evidence>
<organism evidence="17 18">
    <name type="scientific">Microthyrium microscopicum</name>
    <dbReference type="NCBI Taxonomy" id="703497"/>
    <lineage>
        <taxon>Eukaryota</taxon>
        <taxon>Fungi</taxon>
        <taxon>Dikarya</taxon>
        <taxon>Ascomycota</taxon>
        <taxon>Pezizomycotina</taxon>
        <taxon>Dothideomycetes</taxon>
        <taxon>Dothideomycetes incertae sedis</taxon>
        <taxon>Microthyriales</taxon>
        <taxon>Microthyriaceae</taxon>
        <taxon>Microthyrium</taxon>
    </lineage>
</organism>
<comment type="pathway">
    <text evidence="2">Protein modification; protein glycosylation.</text>
</comment>
<accession>A0A6A6TV91</accession>
<dbReference type="GO" id="GO:0005783">
    <property type="term" value="C:endoplasmic reticulum"/>
    <property type="evidence" value="ECO:0007669"/>
    <property type="project" value="TreeGrafter"/>
</dbReference>
<comment type="catalytic activity">
    <reaction evidence="9">
        <text>N(4)-(alpha-D-Man-(1-&gt;2)-alpha-D-Man-(1-&gt;2)-alpha-D-Man-(1-&gt;3)-[alpha-D-Man-(1-&gt;3)-[alpha-D-Man-(1-&gt;2)-alpha-D-Man-(1-&gt;6)]-alpha-D-Man-(1-&gt;6)]-beta-D-Man-(1-&gt;4)-beta-D-GlcNAc-(1-&gt;4)-beta-D-GlcNAc)-L-asparaginyl-[protein] (N-glucan mannose isomer 8A1,2,3B1,3) + 3 H2O = N(4)-(alpha-D-Man-(1-&gt;3)-[alpha-D-Man-(1-&gt;3)-[alpha-D-Man-(1-&gt;6)]-alpha-D-Man-(1-&gt;6)]-beta-D-Man-(1-&gt;4)-beta-D-GlcNAc-(1-&gt;4)-beta-D-GlcNAc)-L-asparaginyl-[protein] (N-glucan mannose isomer 5A1,2) + 3 beta-D-mannose</text>
        <dbReference type="Rhea" id="RHEA:56028"/>
        <dbReference type="Rhea" id="RHEA-COMP:14358"/>
        <dbReference type="Rhea" id="RHEA-COMP:14367"/>
        <dbReference type="ChEBI" id="CHEBI:15377"/>
        <dbReference type="ChEBI" id="CHEBI:28563"/>
        <dbReference type="ChEBI" id="CHEBI:59087"/>
        <dbReference type="ChEBI" id="CHEBI:60628"/>
        <dbReference type="EC" id="3.2.1.113"/>
    </reaction>
</comment>
<dbReference type="GO" id="GO:0005975">
    <property type="term" value="P:carbohydrate metabolic process"/>
    <property type="evidence" value="ECO:0007669"/>
    <property type="project" value="InterPro"/>
</dbReference>
<keyword evidence="12" id="KW-0479">Metal-binding</keyword>
<dbReference type="GO" id="GO:0005509">
    <property type="term" value="F:calcium ion binding"/>
    <property type="evidence" value="ECO:0007669"/>
    <property type="project" value="InterPro"/>
</dbReference>
<evidence type="ECO:0000256" key="7">
    <source>
        <dbReference type="ARBA" id="ARBA00023180"/>
    </source>
</evidence>
<evidence type="ECO:0000256" key="14">
    <source>
        <dbReference type="RuleBase" id="RU361193"/>
    </source>
</evidence>
<dbReference type="InterPro" id="IPR050749">
    <property type="entry name" value="Glycosyl_Hydrolase_47"/>
</dbReference>
<dbReference type="OrthoDB" id="8118055at2759"/>
<dbReference type="Gene3D" id="1.50.10.10">
    <property type="match status" value="1"/>
</dbReference>
<evidence type="ECO:0000256" key="16">
    <source>
        <dbReference type="SAM" id="SignalP"/>
    </source>
</evidence>
<evidence type="ECO:0000256" key="6">
    <source>
        <dbReference type="ARBA" id="ARBA00023157"/>
    </source>
</evidence>
<feature type="binding site" evidence="12">
    <location>
        <position position="548"/>
    </location>
    <ligand>
        <name>Ca(2+)</name>
        <dbReference type="ChEBI" id="CHEBI:29108"/>
    </ligand>
</feature>
<dbReference type="GO" id="GO:0016020">
    <property type="term" value="C:membrane"/>
    <property type="evidence" value="ECO:0007669"/>
    <property type="project" value="InterPro"/>
</dbReference>
<protein>
    <recommendedName>
        <fullName evidence="14">alpha-1,2-Mannosidase</fullName>
        <ecNumber evidence="14">3.2.1.-</ecNumber>
    </recommendedName>
</protein>
<feature type="active site" evidence="11">
    <location>
        <position position="302"/>
    </location>
</feature>
<feature type="signal peptide" evidence="16">
    <location>
        <begin position="1"/>
        <end position="19"/>
    </location>
</feature>
<evidence type="ECO:0000256" key="10">
    <source>
        <dbReference type="ARBA" id="ARBA00048605"/>
    </source>
</evidence>
<reference evidence="17" key="1">
    <citation type="journal article" date="2020" name="Stud. Mycol.">
        <title>101 Dothideomycetes genomes: a test case for predicting lifestyles and emergence of pathogens.</title>
        <authorList>
            <person name="Haridas S."/>
            <person name="Albert R."/>
            <person name="Binder M."/>
            <person name="Bloem J."/>
            <person name="Labutti K."/>
            <person name="Salamov A."/>
            <person name="Andreopoulos B."/>
            <person name="Baker S."/>
            <person name="Barry K."/>
            <person name="Bills G."/>
            <person name="Bluhm B."/>
            <person name="Cannon C."/>
            <person name="Castanera R."/>
            <person name="Culley D."/>
            <person name="Daum C."/>
            <person name="Ezra D."/>
            <person name="Gonzalez J."/>
            <person name="Henrissat B."/>
            <person name="Kuo A."/>
            <person name="Liang C."/>
            <person name="Lipzen A."/>
            <person name="Lutzoni F."/>
            <person name="Magnuson J."/>
            <person name="Mondo S."/>
            <person name="Nolan M."/>
            <person name="Ohm R."/>
            <person name="Pangilinan J."/>
            <person name="Park H.-J."/>
            <person name="Ramirez L."/>
            <person name="Alfaro M."/>
            <person name="Sun H."/>
            <person name="Tritt A."/>
            <person name="Yoshinaga Y."/>
            <person name="Zwiers L.-H."/>
            <person name="Turgeon B."/>
            <person name="Goodwin S."/>
            <person name="Spatafora J."/>
            <person name="Crous P."/>
            <person name="Grigoriev I."/>
        </authorList>
    </citation>
    <scope>NUCLEOTIDE SEQUENCE</scope>
    <source>
        <strain evidence="17">CBS 115976</strain>
    </source>
</reference>
<dbReference type="AlphaFoldDB" id="A0A6A6TV91"/>
<dbReference type="FunFam" id="1.50.10.10:FF:000047">
    <property type="entry name" value="Mannosyl-oligosaccharide alpha-1,2-mannosidase"/>
    <property type="match status" value="1"/>
</dbReference>
<dbReference type="Pfam" id="PF01532">
    <property type="entry name" value="Glyco_hydro_47"/>
    <property type="match status" value="1"/>
</dbReference>
<dbReference type="InterPro" id="IPR036026">
    <property type="entry name" value="Seven-hairpin_glycosidases"/>
</dbReference>
<comment type="cofactor">
    <cofactor evidence="1 12">
        <name>Ca(2+)</name>
        <dbReference type="ChEBI" id="CHEBI:29108"/>
    </cofactor>
</comment>
<feature type="active site" description="Proton donor" evidence="11">
    <location>
        <position position="412"/>
    </location>
</feature>
<keyword evidence="12" id="KW-0106">Calcium</keyword>
<feature type="active site" description="Proton donor" evidence="11">
    <location>
        <position position="146"/>
    </location>
</feature>
<evidence type="ECO:0000256" key="11">
    <source>
        <dbReference type="PIRSR" id="PIRSR601382-1"/>
    </source>
</evidence>
<dbReference type="GO" id="GO:0004571">
    <property type="term" value="F:mannosyl-oligosaccharide 1,2-alpha-mannosidase activity"/>
    <property type="evidence" value="ECO:0007669"/>
    <property type="project" value="UniProtKB-EC"/>
</dbReference>
<evidence type="ECO:0000256" key="8">
    <source>
        <dbReference type="ARBA" id="ARBA00023295"/>
    </source>
</evidence>
<keyword evidence="18" id="KW-1185">Reference proteome</keyword>
<dbReference type="Proteomes" id="UP000799302">
    <property type="component" value="Unassembled WGS sequence"/>
</dbReference>
<name>A0A6A6TV91_9PEZI</name>
<comment type="similarity">
    <text evidence="3 14">Belongs to the glycosyl hydrolase 47 family.</text>
</comment>
<dbReference type="PANTHER" id="PTHR11742:SF101">
    <property type="entry name" value="MANNOSYL-OLIGOSACCHARIDE ALPHA-1,2-MANNOSIDASE 1B"/>
    <property type="match status" value="1"/>
</dbReference>
<evidence type="ECO:0000256" key="1">
    <source>
        <dbReference type="ARBA" id="ARBA00001913"/>
    </source>
</evidence>
<evidence type="ECO:0000256" key="2">
    <source>
        <dbReference type="ARBA" id="ARBA00004922"/>
    </source>
</evidence>
<evidence type="ECO:0000256" key="12">
    <source>
        <dbReference type="PIRSR" id="PIRSR601382-2"/>
    </source>
</evidence>
<evidence type="ECO:0000313" key="17">
    <source>
        <dbReference type="EMBL" id="KAF2663742.1"/>
    </source>
</evidence>
<keyword evidence="6 13" id="KW-1015">Disulfide bond</keyword>
<proteinExistence type="inferred from homology"/>
<dbReference type="InterPro" id="IPR001382">
    <property type="entry name" value="Glyco_hydro_47"/>
</dbReference>
<evidence type="ECO:0000256" key="4">
    <source>
        <dbReference type="ARBA" id="ARBA00022729"/>
    </source>
</evidence>
<dbReference type="InterPro" id="IPR012341">
    <property type="entry name" value="6hp_glycosidase-like_sf"/>
</dbReference>
<feature type="disulfide bond" evidence="13">
    <location>
        <begin position="369"/>
        <end position="398"/>
    </location>
</feature>
<dbReference type="GO" id="GO:0036503">
    <property type="term" value="P:ERAD pathway"/>
    <property type="evidence" value="ECO:0007669"/>
    <property type="project" value="UniProtKB-ARBA"/>
</dbReference>
<dbReference type="SUPFAM" id="SSF48225">
    <property type="entry name" value="Seven-hairpin glycosidases"/>
    <property type="match status" value="1"/>
</dbReference>
<comment type="catalytic activity">
    <reaction evidence="10">
        <text>N(4)-(alpha-D-Man-(1-&gt;2)-alpha-D-Man-(1-&gt;2)-alpha-D-Man-(1-&gt;3)-[alpha-D-Man-(1-&gt;2)-alpha-D-Man-(1-&gt;3)-[alpha-D-Man-(1-&gt;2)-alpha-D-Man-(1-&gt;6)]-alpha-D-Man-(1-&gt;6)]-beta-D-Man-(1-&gt;4)-beta-D-GlcNAc-(1-&gt;4)-beta-D-GlcNAc)-L-asparaginyl-[protein] (N-glucan mannose isomer 9A1,2,3B1,2,3) + 4 H2O = N(4)-(alpha-D-Man-(1-&gt;3)-[alpha-D-Man-(1-&gt;3)-[alpha-D-Man-(1-&gt;6)]-alpha-D-Man-(1-&gt;6)]-beta-D-Man-(1-&gt;4)-beta-D-GlcNAc-(1-&gt;4)-beta-D-GlcNAc)-L-asparaginyl-[protein] (N-glucan mannose isomer 5A1,2) + 4 beta-D-mannose</text>
        <dbReference type="Rhea" id="RHEA:56008"/>
        <dbReference type="Rhea" id="RHEA-COMP:14356"/>
        <dbReference type="Rhea" id="RHEA-COMP:14367"/>
        <dbReference type="ChEBI" id="CHEBI:15377"/>
        <dbReference type="ChEBI" id="CHEBI:28563"/>
        <dbReference type="ChEBI" id="CHEBI:59087"/>
        <dbReference type="ChEBI" id="CHEBI:139493"/>
        <dbReference type="EC" id="3.2.1.113"/>
    </reaction>
</comment>